<name>A0A511V324_9BACL</name>
<dbReference type="EMBL" id="BJXX01000036">
    <property type="protein sequence ID" value="GEN33307.1"/>
    <property type="molecule type" value="Genomic_DNA"/>
</dbReference>
<accession>A0A511V324</accession>
<dbReference type="InterPro" id="IPR032808">
    <property type="entry name" value="DoxX"/>
</dbReference>
<proteinExistence type="predicted"/>
<keyword evidence="3 5" id="KW-1133">Transmembrane helix</keyword>
<dbReference type="PANTHER" id="PTHR39157">
    <property type="entry name" value="INTEGRAL MEMBRANE PROTEIN-RELATED"/>
    <property type="match status" value="1"/>
</dbReference>
<keyword evidence="7" id="KW-1185">Reference proteome</keyword>
<reference evidence="6 7" key="1">
    <citation type="submission" date="2019-07" db="EMBL/GenBank/DDBJ databases">
        <title>Whole genome shotgun sequence of Aneurinibacillus danicus NBRC 102444.</title>
        <authorList>
            <person name="Hosoyama A."/>
            <person name="Uohara A."/>
            <person name="Ohji S."/>
            <person name="Ichikawa N."/>
        </authorList>
    </citation>
    <scope>NUCLEOTIDE SEQUENCE [LARGE SCALE GENOMIC DNA]</scope>
    <source>
        <strain evidence="6 7">NBRC 102444</strain>
    </source>
</reference>
<evidence type="ECO:0000256" key="2">
    <source>
        <dbReference type="ARBA" id="ARBA00022692"/>
    </source>
</evidence>
<sequence>MMVTWLRESKWSAGILALLRVWLGYTWITSGWGKITEGFQSAGFLKGAVAKATGDHPAVQSWWASFIEGFALPNSAFFDILIPWGEFLVGIALIAGLLTTFAGLMGIVMNFAFLFSGTTSINPQMVLFTFFLLVAGRNAGRYGLDAYVLPFLDKWFHREHEMTIHKGKSKAS</sequence>
<evidence type="ECO:0000313" key="6">
    <source>
        <dbReference type="EMBL" id="GEN33307.1"/>
    </source>
</evidence>
<evidence type="ECO:0000256" key="4">
    <source>
        <dbReference type="ARBA" id="ARBA00023136"/>
    </source>
</evidence>
<dbReference type="Proteomes" id="UP000321157">
    <property type="component" value="Unassembled WGS sequence"/>
</dbReference>
<dbReference type="PANTHER" id="PTHR39157:SF1">
    <property type="entry name" value="DOXX FAMILY PROTEIN"/>
    <property type="match status" value="1"/>
</dbReference>
<keyword evidence="2 5" id="KW-0812">Transmembrane</keyword>
<dbReference type="GO" id="GO:0016020">
    <property type="term" value="C:membrane"/>
    <property type="evidence" value="ECO:0007669"/>
    <property type="project" value="UniProtKB-SubCell"/>
</dbReference>
<dbReference type="RefSeq" id="WP_146808598.1">
    <property type="nucleotide sequence ID" value="NZ_BJXX01000036.1"/>
</dbReference>
<feature type="transmembrane region" description="Helical" evidence="5">
    <location>
        <begin position="87"/>
        <end position="113"/>
    </location>
</feature>
<dbReference type="AlphaFoldDB" id="A0A511V324"/>
<evidence type="ECO:0000313" key="7">
    <source>
        <dbReference type="Proteomes" id="UP000321157"/>
    </source>
</evidence>
<evidence type="ECO:0000256" key="5">
    <source>
        <dbReference type="SAM" id="Phobius"/>
    </source>
</evidence>
<keyword evidence="4 5" id="KW-0472">Membrane</keyword>
<dbReference type="OrthoDB" id="26941at2"/>
<comment type="subcellular location">
    <subcellularLocation>
        <location evidence="1">Membrane</location>
        <topology evidence="1">Multi-pass membrane protein</topology>
    </subcellularLocation>
</comment>
<protein>
    <recommendedName>
        <fullName evidence="8">Crp/Fnr family transcriptional regulator</fullName>
    </recommendedName>
</protein>
<dbReference type="Pfam" id="PF07681">
    <property type="entry name" value="DoxX"/>
    <property type="match status" value="1"/>
</dbReference>
<gene>
    <name evidence="6" type="ORF">ADA01nite_07670</name>
</gene>
<comment type="caution">
    <text evidence="6">The sequence shown here is derived from an EMBL/GenBank/DDBJ whole genome shotgun (WGS) entry which is preliminary data.</text>
</comment>
<evidence type="ECO:0000256" key="3">
    <source>
        <dbReference type="ARBA" id="ARBA00022989"/>
    </source>
</evidence>
<evidence type="ECO:0008006" key="8">
    <source>
        <dbReference type="Google" id="ProtNLM"/>
    </source>
</evidence>
<evidence type="ECO:0000256" key="1">
    <source>
        <dbReference type="ARBA" id="ARBA00004141"/>
    </source>
</evidence>
<organism evidence="6 7">
    <name type="scientific">Aneurinibacillus danicus</name>
    <dbReference type="NCBI Taxonomy" id="267746"/>
    <lineage>
        <taxon>Bacteria</taxon>
        <taxon>Bacillati</taxon>
        <taxon>Bacillota</taxon>
        <taxon>Bacilli</taxon>
        <taxon>Bacillales</taxon>
        <taxon>Paenibacillaceae</taxon>
        <taxon>Aneurinibacillus group</taxon>
        <taxon>Aneurinibacillus</taxon>
    </lineage>
</organism>